<name>A0A2P8HPT4_CHINA</name>
<sequence length="257" mass="29242">MKQYFMKSLIALIGVCLVLVTGTASAQQASFLEHGRIEFEKKRNMHAMLDEMFKGSENSSWLELSKKEMPKFTTTYFDLYFAPQSTLYKPGRENPDNIRMRESPADANVIYTSLPTQETVAQKKVFEQLFLVKDSLRQIKWKITDETRKIAGFDCRRANAIIMDSIYVVAYYTDAIITPGGPESFTGLPGMILGLAMPHEHVTWFATKVLIDDIKEETLKPATKGKKVNSAELKEIVSKSLKDWGNYGKVYIKDIML</sequence>
<feature type="chain" id="PRO_5015145455" evidence="1">
    <location>
        <begin position="27"/>
        <end position="257"/>
    </location>
</feature>
<dbReference type="Pfam" id="PF09697">
    <property type="entry name" value="Porph_ging"/>
    <property type="match status" value="1"/>
</dbReference>
<organism evidence="2 3">
    <name type="scientific">Chitinophaga niastensis</name>
    <dbReference type="NCBI Taxonomy" id="536980"/>
    <lineage>
        <taxon>Bacteria</taxon>
        <taxon>Pseudomonadati</taxon>
        <taxon>Bacteroidota</taxon>
        <taxon>Chitinophagia</taxon>
        <taxon>Chitinophagales</taxon>
        <taxon>Chitinophagaceae</taxon>
        <taxon>Chitinophaga</taxon>
    </lineage>
</organism>
<dbReference type="OrthoDB" id="1440774at2"/>
<comment type="caution">
    <text evidence="2">The sequence shown here is derived from an EMBL/GenBank/DDBJ whole genome shotgun (WGS) entry which is preliminary data.</text>
</comment>
<keyword evidence="3" id="KW-1185">Reference proteome</keyword>
<proteinExistence type="predicted"/>
<keyword evidence="1" id="KW-0732">Signal</keyword>
<evidence type="ECO:0000313" key="3">
    <source>
        <dbReference type="Proteomes" id="UP000240971"/>
    </source>
</evidence>
<evidence type="ECO:0000256" key="1">
    <source>
        <dbReference type="SAM" id="SignalP"/>
    </source>
</evidence>
<dbReference type="EMBL" id="PYAW01000002">
    <property type="protein sequence ID" value="PSL48221.1"/>
    <property type="molecule type" value="Genomic_DNA"/>
</dbReference>
<dbReference type="NCBIfam" id="TIGR01200">
    <property type="entry name" value="GLPGLI"/>
    <property type="match status" value="1"/>
</dbReference>
<dbReference type="AlphaFoldDB" id="A0A2P8HPT4"/>
<accession>A0A2P8HPT4</accession>
<reference evidence="2 3" key="1">
    <citation type="submission" date="2018-03" db="EMBL/GenBank/DDBJ databases">
        <title>Genomic Encyclopedia of Archaeal and Bacterial Type Strains, Phase II (KMG-II): from individual species to whole genera.</title>
        <authorList>
            <person name="Goeker M."/>
        </authorList>
    </citation>
    <scope>NUCLEOTIDE SEQUENCE [LARGE SCALE GENOMIC DNA]</scope>
    <source>
        <strain evidence="2 3">DSM 24859</strain>
    </source>
</reference>
<dbReference type="Proteomes" id="UP000240971">
    <property type="component" value="Unassembled WGS sequence"/>
</dbReference>
<evidence type="ECO:0000313" key="2">
    <source>
        <dbReference type="EMBL" id="PSL48221.1"/>
    </source>
</evidence>
<dbReference type="RefSeq" id="WP_106528617.1">
    <property type="nucleotide sequence ID" value="NZ_PYAW01000002.1"/>
</dbReference>
<protein>
    <submittedName>
        <fullName evidence="2">GLPGLI family protein</fullName>
    </submittedName>
</protein>
<dbReference type="InterPro" id="IPR005901">
    <property type="entry name" value="GLPGLI"/>
</dbReference>
<feature type="signal peptide" evidence="1">
    <location>
        <begin position="1"/>
        <end position="26"/>
    </location>
</feature>
<gene>
    <name evidence="2" type="ORF">CLV51_1021085</name>
</gene>